<dbReference type="GO" id="GO:0042781">
    <property type="term" value="F:3'-tRNA processing endoribonuclease activity"/>
    <property type="evidence" value="ECO:0007669"/>
    <property type="project" value="TreeGrafter"/>
</dbReference>
<dbReference type="InterPro" id="IPR013471">
    <property type="entry name" value="RNase_Z/BN"/>
</dbReference>
<keyword evidence="7 9" id="KW-0378">Hydrolase</keyword>
<dbReference type="PANTHER" id="PTHR46018:SF2">
    <property type="entry name" value="ZINC PHOSPHODIESTERASE ELAC PROTEIN 1"/>
    <property type="match status" value="1"/>
</dbReference>
<accession>A0A1Y1V2N7</accession>
<evidence type="ECO:0000256" key="6">
    <source>
        <dbReference type="ARBA" id="ARBA00022759"/>
    </source>
</evidence>
<comment type="cofactor">
    <cofactor evidence="1">
        <name>Zn(2+)</name>
        <dbReference type="ChEBI" id="CHEBI:29105"/>
    </cofactor>
</comment>
<evidence type="ECO:0000256" key="1">
    <source>
        <dbReference type="ARBA" id="ARBA00001947"/>
    </source>
</evidence>
<reference evidence="9 10" key="1">
    <citation type="submission" date="2016-08" db="EMBL/GenBank/DDBJ databases">
        <title>Genomes of anaerobic fungi encode conserved fungal cellulosomes for biomass hydrolysis.</title>
        <authorList>
            <consortium name="DOE Joint Genome Institute"/>
            <person name="Haitjema C.H."/>
            <person name="Gilmore S.P."/>
            <person name="Henske J.K."/>
            <person name="Solomon K.V."/>
            <person name="De Groot R."/>
            <person name="Kuo A."/>
            <person name="Mondo S.J."/>
            <person name="Salamov A.A."/>
            <person name="Labutti K."/>
            <person name="Zhao Z."/>
            <person name="Chiniquy J."/>
            <person name="Barry K."/>
            <person name="Brewer H.M."/>
            <person name="Purvine S.O."/>
            <person name="Wright A.T."/>
            <person name="Boxma B."/>
            <person name="Van Alen T."/>
            <person name="Hackstein J.H."/>
            <person name="Baker S.E."/>
            <person name="Grigoriev I.V."/>
            <person name="O'Malley M.A."/>
        </authorList>
    </citation>
    <scope>NUCLEOTIDE SEQUENCE [LARGE SCALE GENOMIC DNA]</scope>
    <source>
        <strain evidence="10">finn</strain>
    </source>
</reference>
<protein>
    <submittedName>
        <fullName evidence="9">Metallo-hydrolase/oxidoreductase</fullName>
    </submittedName>
</protein>
<evidence type="ECO:0000313" key="10">
    <source>
        <dbReference type="Proteomes" id="UP000193719"/>
    </source>
</evidence>
<keyword evidence="5" id="KW-0479">Metal-binding</keyword>
<dbReference type="PANTHER" id="PTHR46018">
    <property type="entry name" value="ZINC PHOSPHODIESTERASE ELAC PROTEIN 1"/>
    <property type="match status" value="1"/>
</dbReference>
<keyword evidence="6" id="KW-0255">Endonuclease</keyword>
<sequence>MANTIDITFLGTSSAQPSTTRNHSSLGVRVNGTVWLFDAGEGTQRQLMYSTLKLGKVNKVFITHLHGDHIYGLPGLVCTLTAALNPQNHMDRNWDEEDTTKDPENTPCLEIYGPVGLRNYLRSALTFSYSRLPIYYRVHELVLPEQESKEIEEGNTSPDKQNFLDMRERFSQQLKSDVLHPDELLGEDIQPDDDGLFRDLLQIEKKYETSSDNKNSKKFKGDPVKDKICVHASYIKHSVPALGYVLEEYGLEGNIRMELVKPALLRNKDSLVAQGITQPLSLIRELKRGKILNLPDGTTLDPKDVITPTEKRKIVILGDTNNPSKIAPLAQNSTILIHEATNMYEGSEKTQSDDINNENNLNASEQYRIKVISRGHSTPEMAGAFASQLNAQYLILNHFSSRYASLNHNAILQPDWNDQNIKAEVERIYQESTVSSQSLPPQLPNNVSKRDLLSKKEKELLQEVNEHGLTIDKQKIVNDWEVMEKIRNKAASTFQPRSLDHIILADDYLQVECNRQKVNSDTSSSVTTNSSIPVFRAWNHELI</sequence>
<dbReference type="Proteomes" id="UP000193719">
    <property type="component" value="Unassembled WGS sequence"/>
</dbReference>
<evidence type="ECO:0000256" key="5">
    <source>
        <dbReference type="ARBA" id="ARBA00022723"/>
    </source>
</evidence>
<dbReference type="Gene3D" id="3.60.15.10">
    <property type="entry name" value="Ribonuclease Z/Hydroxyacylglutathione hydrolase-like"/>
    <property type="match status" value="1"/>
</dbReference>
<reference evidence="9 10" key="2">
    <citation type="submission" date="2016-08" db="EMBL/GenBank/DDBJ databases">
        <title>Pervasive Adenine N6-methylation of Active Genes in Fungi.</title>
        <authorList>
            <consortium name="DOE Joint Genome Institute"/>
            <person name="Mondo S.J."/>
            <person name="Dannebaum R.O."/>
            <person name="Kuo R.C."/>
            <person name="Labutti K."/>
            <person name="Haridas S."/>
            <person name="Kuo A."/>
            <person name="Salamov A."/>
            <person name="Ahrendt S.R."/>
            <person name="Lipzen A."/>
            <person name="Sullivan W."/>
            <person name="Andreopoulos W.B."/>
            <person name="Clum A."/>
            <person name="Lindquist E."/>
            <person name="Daum C."/>
            <person name="Ramamoorthy G.K."/>
            <person name="Gryganskyi A."/>
            <person name="Culley D."/>
            <person name="Magnuson J.K."/>
            <person name="James T.Y."/>
            <person name="O'Malley M.A."/>
            <person name="Stajich J.E."/>
            <person name="Spatafora J.W."/>
            <person name="Visel A."/>
            <person name="Grigoriev I.V."/>
        </authorList>
    </citation>
    <scope>NUCLEOTIDE SEQUENCE [LARGE SCALE GENOMIC DNA]</scope>
    <source>
        <strain evidence="10">finn</strain>
    </source>
</reference>
<dbReference type="Pfam" id="PF23023">
    <property type="entry name" value="Anti-Pycsar_Apyc1"/>
    <property type="match status" value="1"/>
</dbReference>
<dbReference type="HAMAP" id="MF_01818">
    <property type="entry name" value="RNase_Z_BN"/>
    <property type="match status" value="1"/>
</dbReference>
<dbReference type="GO" id="GO:0005634">
    <property type="term" value="C:nucleus"/>
    <property type="evidence" value="ECO:0007669"/>
    <property type="project" value="TreeGrafter"/>
</dbReference>
<evidence type="ECO:0000256" key="7">
    <source>
        <dbReference type="ARBA" id="ARBA00022801"/>
    </source>
</evidence>
<dbReference type="STRING" id="1754191.A0A1Y1V2N7"/>
<keyword evidence="4" id="KW-0540">Nuclease</keyword>
<dbReference type="GO" id="GO:0046872">
    <property type="term" value="F:metal ion binding"/>
    <property type="evidence" value="ECO:0007669"/>
    <property type="project" value="UniProtKB-KW"/>
</dbReference>
<keyword evidence="8" id="KW-0862">Zinc</keyword>
<keyword evidence="10" id="KW-1185">Reference proteome</keyword>
<evidence type="ECO:0000256" key="4">
    <source>
        <dbReference type="ARBA" id="ARBA00022722"/>
    </source>
</evidence>
<gene>
    <name evidence="9" type="ORF">BCR36DRAFT_298646</name>
</gene>
<evidence type="ECO:0000313" key="9">
    <source>
        <dbReference type="EMBL" id="ORX45755.1"/>
    </source>
</evidence>
<evidence type="ECO:0000256" key="3">
    <source>
        <dbReference type="ARBA" id="ARBA00022694"/>
    </source>
</evidence>
<evidence type="ECO:0000256" key="2">
    <source>
        <dbReference type="ARBA" id="ARBA00011738"/>
    </source>
</evidence>
<organism evidence="9 10">
    <name type="scientific">Piromyces finnis</name>
    <dbReference type="NCBI Taxonomy" id="1754191"/>
    <lineage>
        <taxon>Eukaryota</taxon>
        <taxon>Fungi</taxon>
        <taxon>Fungi incertae sedis</taxon>
        <taxon>Chytridiomycota</taxon>
        <taxon>Chytridiomycota incertae sedis</taxon>
        <taxon>Neocallimastigomycetes</taxon>
        <taxon>Neocallimastigales</taxon>
        <taxon>Neocallimastigaceae</taxon>
        <taxon>Piromyces</taxon>
    </lineage>
</organism>
<dbReference type="OrthoDB" id="527344at2759"/>
<dbReference type="AlphaFoldDB" id="A0A1Y1V2N7"/>
<dbReference type="SUPFAM" id="SSF56281">
    <property type="entry name" value="Metallo-hydrolase/oxidoreductase"/>
    <property type="match status" value="1"/>
</dbReference>
<keyword evidence="3" id="KW-0819">tRNA processing</keyword>
<comment type="subunit">
    <text evidence="2">Homodimer.</text>
</comment>
<proteinExistence type="inferred from homology"/>
<dbReference type="InterPro" id="IPR036866">
    <property type="entry name" value="RibonucZ/Hydroxyglut_hydro"/>
</dbReference>
<comment type="caution">
    <text evidence="9">The sequence shown here is derived from an EMBL/GenBank/DDBJ whole genome shotgun (WGS) entry which is preliminary data.</text>
</comment>
<name>A0A1Y1V2N7_9FUNG</name>
<evidence type="ECO:0000256" key="8">
    <source>
        <dbReference type="ARBA" id="ARBA00022833"/>
    </source>
</evidence>
<dbReference type="CDD" id="cd07717">
    <property type="entry name" value="RNaseZ_ZiPD-like_MBL-fold"/>
    <property type="match status" value="1"/>
</dbReference>
<dbReference type="EMBL" id="MCFH01000038">
    <property type="protein sequence ID" value="ORX45755.1"/>
    <property type="molecule type" value="Genomic_DNA"/>
</dbReference>